<evidence type="ECO:0000313" key="2">
    <source>
        <dbReference type="EMBL" id="BBA34494.1"/>
    </source>
</evidence>
<keyword evidence="1" id="KW-1133">Transmembrane helix</keyword>
<evidence type="ECO:0000256" key="1">
    <source>
        <dbReference type="SAM" id="Phobius"/>
    </source>
</evidence>
<protein>
    <submittedName>
        <fullName evidence="2">Uncharacterized protein</fullName>
    </submittedName>
</protein>
<dbReference type="AlphaFoldDB" id="A0A250KSL1"/>
<evidence type="ECO:0000313" key="3">
    <source>
        <dbReference type="Proteomes" id="UP000266313"/>
    </source>
</evidence>
<keyword evidence="1" id="KW-0472">Membrane</keyword>
<proteinExistence type="predicted"/>
<name>A0A250KSL1_9GAMM</name>
<dbReference type="Proteomes" id="UP000266313">
    <property type="component" value="Chromosome"/>
</dbReference>
<keyword evidence="1" id="KW-0812">Transmembrane</keyword>
<organism evidence="2 3">
    <name type="scientific">Methylocaldum marinum</name>
    <dbReference type="NCBI Taxonomy" id="1432792"/>
    <lineage>
        <taxon>Bacteria</taxon>
        <taxon>Pseudomonadati</taxon>
        <taxon>Pseudomonadota</taxon>
        <taxon>Gammaproteobacteria</taxon>
        <taxon>Methylococcales</taxon>
        <taxon>Methylococcaceae</taxon>
        <taxon>Methylocaldum</taxon>
    </lineage>
</organism>
<accession>A0A250KSL1</accession>
<reference evidence="2 3" key="1">
    <citation type="submission" date="2016-12" db="EMBL/GenBank/DDBJ databases">
        <title>Genome sequencing of Methylocaldum marinum.</title>
        <authorList>
            <person name="Takeuchi M."/>
            <person name="Kamagata Y."/>
            <person name="Hiraoka S."/>
            <person name="Oshima K."/>
            <person name="Hattori M."/>
            <person name="Iwasaki W."/>
        </authorList>
    </citation>
    <scope>NUCLEOTIDE SEQUENCE [LARGE SCALE GENOMIC DNA]</scope>
    <source>
        <strain evidence="2 3">S8</strain>
    </source>
</reference>
<dbReference type="KEGG" id="mmai:sS8_2542"/>
<sequence>MLAAGLSWQGITYAATLRFDFEATVTDIRDSDAPFDDIAIGDVAQGYFEYVTEAFDVRIPDGGNIPGPTHYWAGLPVFQKPPTFVTASVTIGDHVFNPYELGGAQEVSLWDEPPTPAGFDQFSISHISQASAGSATTALMAVGGTIQLIDALADEELVQQFEWSAALEPDRAFLRPFALEFIQPNTSSVHGRSRLEIVGDLTYARLAPVPLPSTLPLLGSVVAFAALALRKHRQM</sequence>
<keyword evidence="3" id="KW-1185">Reference proteome</keyword>
<dbReference type="EMBL" id="AP017928">
    <property type="protein sequence ID" value="BBA34494.1"/>
    <property type="molecule type" value="Genomic_DNA"/>
</dbReference>
<feature type="transmembrane region" description="Helical" evidence="1">
    <location>
        <begin position="211"/>
        <end position="229"/>
    </location>
</feature>
<gene>
    <name evidence="2" type="ORF">sS8_2542</name>
</gene>